<dbReference type="OMA" id="EASSIHC"/>
<proteinExistence type="predicted"/>
<organism evidence="1 2">
    <name type="scientific">Scytalidium lignicola</name>
    <name type="common">Hyphomycete</name>
    <dbReference type="NCBI Taxonomy" id="5539"/>
    <lineage>
        <taxon>Eukaryota</taxon>
        <taxon>Fungi</taxon>
        <taxon>Dikarya</taxon>
        <taxon>Ascomycota</taxon>
        <taxon>Pezizomycotina</taxon>
        <taxon>Leotiomycetes</taxon>
        <taxon>Leotiomycetes incertae sedis</taxon>
        <taxon>Scytalidium</taxon>
    </lineage>
</organism>
<feature type="non-terminal residue" evidence="1">
    <location>
        <position position="1"/>
    </location>
</feature>
<dbReference type="InterPro" id="IPR009057">
    <property type="entry name" value="Homeodomain-like_sf"/>
</dbReference>
<dbReference type="EMBL" id="NCSJ02000314">
    <property type="protein sequence ID" value="RFU25688.1"/>
    <property type="molecule type" value="Genomic_DNA"/>
</dbReference>
<dbReference type="OrthoDB" id="3560646at2759"/>
<sequence>MKVNEASIQEAIADLKSQKKPNFSATAKIYGLERTTLAKQYKGQHTSMKTAMSTHKQRLNNAQESVLIKHINYLTNRGIPLTSQIVHNMAEKIIQGLVRKN</sequence>
<keyword evidence="2" id="KW-1185">Reference proteome</keyword>
<name>A0A3E2GX58_SCYLI</name>
<dbReference type="SUPFAM" id="SSF46689">
    <property type="entry name" value="Homeodomain-like"/>
    <property type="match status" value="1"/>
</dbReference>
<accession>A0A3E2GX58</accession>
<evidence type="ECO:0008006" key="3">
    <source>
        <dbReference type="Google" id="ProtNLM"/>
    </source>
</evidence>
<gene>
    <name evidence="1" type="ORF">B7463_g10650</name>
</gene>
<feature type="non-terminal residue" evidence="1">
    <location>
        <position position="101"/>
    </location>
</feature>
<dbReference type="AlphaFoldDB" id="A0A3E2GX58"/>
<evidence type="ECO:0000313" key="2">
    <source>
        <dbReference type="Proteomes" id="UP000258309"/>
    </source>
</evidence>
<protein>
    <recommendedName>
        <fullName evidence="3">HTH psq-type domain-containing protein</fullName>
    </recommendedName>
</protein>
<dbReference type="Proteomes" id="UP000258309">
    <property type="component" value="Unassembled WGS sequence"/>
</dbReference>
<evidence type="ECO:0000313" key="1">
    <source>
        <dbReference type="EMBL" id="RFU25688.1"/>
    </source>
</evidence>
<comment type="caution">
    <text evidence="1">The sequence shown here is derived from an EMBL/GenBank/DDBJ whole genome shotgun (WGS) entry which is preliminary data.</text>
</comment>
<reference evidence="1 2" key="1">
    <citation type="submission" date="2018-05" db="EMBL/GenBank/DDBJ databases">
        <title>Draft genome sequence of Scytalidium lignicola DSM 105466, a ubiquitous saprotrophic fungus.</title>
        <authorList>
            <person name="Buettner E."/>
            <person name="Gebauer A.M."/>
            <person name="Hofrichter M."/>
            <person name="Liers C."/>
            <person name="Kellner H."/>
        </authorList>
    </citation>
    <scope>NUCLEOTIDE SEQUENCE [LARGE SCALE GENOMIC DNA]</scope>
    <source>
        <strain evidence="1 2">DSM 105466</strain>
    </source>
</reference>